<sequence>MSPIHLAKRDDLSSALHPFLMTFYVLLGCTACLLGGYATHRLMGMKQAPSGYKPRSVEQDDYMREVRRRNLDVLMADLRSQRKRPI</sequence>
<evidence type="ECO:0000313" key="2">
    <source>
        <dbReference type="EMBL" id="KAF2655835.1"/>
    </source>
</evidence>
<accession>A0A6A6T733</accession>
<feature type="transmembrane region" description="Helical" evidence="1">
    <location>
        <begin position="15"/>
        <end position="37"/>
    </location>
</feature>
<proteinExistence type="predicted"/>
<reference evidence="2" key="1">
    <citation type="journal article" date="2020" name="Stud. Mycol.">
        <title>101 Dothideomycetes genomes: a test case for predicting lifestyles and emergence of pathogens.</title>
        <authorList>
            <person name="Haridas S."/>
            <person name="Albert R."/>
            <person name="Binder M."/>
            <person name="Bloem J."/>
            <person name="Labutti K."/>
            <person name="Salamov A."/>
            <person name="Andreopoulos B."/>
            <person name="Baker S."/>
            <person name="Barry K."/>
            <person name="Bills G."/>
            <person name="Bluhm B."/>
            <person name="Cannon C."/>
            <person name="Castanera R."/>
            <person name="Culley D."/>
            <person name="Daum C."/>
            <person name="Ezra D."/>
            <person name="Gonzalez J."/>
            <person name="Henrissat B."/>
            <person name="Kuo A."/>
            <person name="Liang C."/>
            <person name="Lipzen A."/>
            <person name="Lutzoni F."/>
            <person name="Magnuson J."/>
            <person name="Mondo S."/>
            <person name="Nolan M."/>
            <person name="Ohm R."/>
            <person name="Pangilinan J."/>
            <person name="Park H.-J."/>
            <person name="Ramirez L."/>
            <person name="Alfaro M."/>
            <person name="Sun H."/>
            <person name="Tritt A."/>
            <person name="Yoshinaga Y."/>
            <person name="Zwiers L.-H."/>
            <person name="Turgeon B."/>
            <person name="Goodwin S."/>
            <person name="Spatafora J."/>
            <person name="Crous P."/>
            <person name="Grigoriev I."/>
        </authorList>
    </citation>
    <scope>NUCLEOTIDE SEQUENCE</scope>
    <source>
        <strain evidence="2">CBS 122681</strain>
    </source>
</reference>
<keyword evidence="1" id="KW-0472">Membrane</keyword>
<dbReference type="Proteomes" id="UP000799324">
    <property type="component" value="Unassembled WGS sequence"/>
</dbReference>
<gene>
    <name evidence="2" type="ORF">K491DRAFT_715974</name>
</gene>
<dbReference type="OrthoDB" id="4159814at2759"/>
<dbReference type="EMBL" id="MU004344">
    <property type="protein sequence ID" value="KAF2655835.1"/>
    <property type="molecule type" value="Genomic_DNA"/>
</dbReference>
<evidence type="ECO:0000313" key="3">
    <source>
        <dbReference type="Proteomes" id="UP000799324"/>
    </source>
</evidence>
<keyword evidence="1" id="KW-0812">Transmembrane</keyword>
<dbReference type="AlphaFoldDB" id="A0A6A6T733"/>
<keyword evidence="3" id="KW-1185">Reference proteome</keyword>
<protein>
    <submittedName>
        <fullName evidence="2">Uncharacterized protein</fullName>
    </submittedName>
</protein>
<keyword evidence="1" id="KW-1133">Transmembrane helix</keyword>
<evidence type="ECO:0000256" key="1">
    <source>
        <dbReference type="SAM" id="Phobius"/>
    </source>
</evidence>
<organism evidence="2 3">
    <name type="scientific">Lophiostoma macrostomum CBS 122681</name>
    <dbReference type="NCBI Taxonomy" id="1314788"/>
    <lineage>
        <taxon>Eukaryota</taxon>
        <taxon>Fungi</taxon>
        <taxon>Dikarya</taxon>
        <taxon>Ascomycota</taxon>
        <taxon>Pezizomycotina</taxon>
        <taxon>Dothideomycetes</taxon>
        <taxon>Pleosporomycetidae</taxon>
        <taxon>Pleosporales</taxon>
        <taxon>Lophiostomataceae</taxon>
        <taxon>Lophiostoma</taxon>
    </lineage>
</organism>
<name>A0A6A6T733_9PLEO</name>